<dbReference type="PANTHER" id="PTHR43669:SF3">
    <property type="entry name" value="ALCOHOL DEHYDROGENASE, PUTATIVE (AFU_ORTHOLOGUE AFUA_3G03445)-RELATED"/>
    <property type="match status" value="1"/>
</dbReference>
<gene>
    <name evidence="4" type="ORF">GNZ18_23045</name>
</gene>
<keyword evidence="5" id="KW-1185">Reference proteome</keyword>
<proteinExistence type="inferred from homology"/>
<evidence type="ECO:0000313" key="5">
    <source>
        <dbReference type="Proteomes" id="UP000432015"/>
    </source>
</evidence>
<dbReference type="AlphaFoldDB" id="A0A7K1L591"/>
<comment type="caution">
    <text evidence="4">The sequence shown here is derived from an EMBL/GenBank/DDBJ whole genome shotgun (WGS) entry which is preliminary data.</text>
</comment>
<dbReference type="SUPFAM" id="SSF51735">
    <property type="entry name" value="NAD(P)-binding Rossmann-fold domains"/>
    <property type="match status" value="1"/>
</dbReference>
<protein>
    <submittedName>
        <fullName evidence="4">SDR family oxidoreductase</fullName>
    </submittedName>
</protein>
<dbReference type="InterPro" id="IPR036291">
    <property type="entry name" value="NAD(P)-bd_dom_sf"/>
</dbReference>
<feature type="compositionally biased region" description="Basic and acidic residues" evidence="3">
    <location>
        <begin position="1"/>
        <end position="11"/>
    </location>
</feature>
<dbReference type="InterPro" id="IPR002347">
    <property type="entry name" value="SDR_fam"/>
</dbReference>
<name>A0A7K1L591_9ACTN</name>
<reference evidence="4 5" key="1">
    <citation type="submission" date="2019-11" db="EMBL/GenBank/DDBJ databases">
        <authorList>
            <person name="Cao P."/>
        </authorList>
    </citation>
    <scope>NUCLEOTIDE SEQUENCE [LARGE SCALE GENOMIC DNA]</scope>
    <source>
        <strain evidence="4 5">NEAU-AAG5</strain>
    </source>
</reference>
<feature type="region of interest" description="Disordered" evidence="3">
    <location>
        <begin position="1"/>
        <end position="22"/>
    </location>
</feature>
<accession>A0A7K1L591</accession>
<sequence length="284" mass="28557">MAHRRVGDRPRGGGGPAVSAPGTAEPLLAGRVALVIGGSRGIGAGVARALGRHGAAVGVNYLHSADAAKEVVAAIEAAGSRAVAVAGDATDAGDVAQIVRQTADALGDVDVLVCNAVGSTENAIDRIRKGLTLALDNAEDVRARVDTQLATTLFPAREVLPGMRRRGGGSIVLIGATASRGRPGRGIAEISVAKAAQDALARSLAVELGPERVRVNVVAPGMVPTDANAGPHQEPLMGEMAKVTPLGRVAYVDDVADTVVAFASGLTRHVTGAYVGVDGGRGML</sequence>
<dbReference type="PRINTS" id="PR00081">
    <property type="entry name" value="GDHRDH"/>
</dbReference>
<dbReference type="Pfam" id="PF13561">
    <property type="entry name" value="adh_short_C2"/>
    <property type="match status" value="1"/>
</dbReference>
<dbReference type="Proteomes" id="UP000432015">
    <property type="component" value="Unassembled WGS sequence"/>
</dbReference>
<dbReference type="Gene3D" id="3.40.50.720">
    <property type="entry name" value="NAD(P)-binding Rossmann-like Domain"/>
    <property type="match status" value="1"/>
</dbReference>
<comment type="similarity">
    <text evidence="1">Belongs to the short-chain dehydrogenases/reductases (SDR) family.</text>
</comment>
<evidence type="ECO:0000256" key="1">
    <source>
        <dbReference type="ARBA" id="ARBA00006484"/>
    </source>
</evidence>
<organism evidence="4 5">
    <name type="scientific">Actinomadura litoris</name>
    <dbReference type="NCBI Taxonomy" id="2678616"/>
    <lineage>
        <taxon>Bacteria</taxon>
        <taxon>Bacillati</taxon>
        <taxon>Actinomycetota</taxon>
        <taxon>Actinomycetes</taxon>
        <taxon>Streptosporangiales</taxon>
        <taxon>Thermomonosporaceae</taxon>
        <taxon>Actinomadura</taxon>
    </lineage>
</organism>
<evidence type="ECO:0000256" key="2">
    <source>
        <dbReference type="ARBA" id="ARBA00023002"/>
    </source>
</evidence>
<evidence type="ECO:0000256" key="3">
    <source>
        <dbReference type="SAM" id="MobiDB-lite"/>
    </source>
</evidence>
<evidence type="ECO:0000313" key="4">
    <source>
        <dbReference type="EMBL" id="MUN39453.1"/>
    </source>
</evidence>
<keyword evidence="2" id="KW-0560">Oxidoreductase</keyword>
<dbReference type="EMBL" id="WOFH01000008">
    <property type="protein sequence ID" value="MUN39453.1"/>
    <property type="molecule type" value="Genomic_DNA"/>
</dbReference>
<dbReference type="PANTHER" id="PTHR43669">
    <property type="entry name" value="5-KETO-D-GLUCONATE 5-REDUCTASE"/>
    <property type="match status" value="1"/>
</dbReference>
<dbReference type="GO" id="GO:0016491">
    <property type="term" value="F:oxidoreductase activity"/>
    <property type="evidence" value="ECO:0007669"/>
    <property type="project" value="UniProtKB-KW"/>
</dbReference>